<dbReference type="EMBL" id="CP001791">
    <property type="protein sequence ID" value="ADH97693.1"/>
    <property type="molecule type" value="Genomic_DNA"/>
</dbReference>
<dbReference type="InterPro" id="IPR003439">
    <property type="entry name" value="ABC_transporter-like_ATP-bd"/>
</dbReference>
<dbReference type="InterPro" id="IPR027417">
    <property type="entry name" value="P-loop_NTPase"/>
</dbReference>
<name>D6XVS0_BACIE</name>
<dbReference type="STRING" id="439292.Bsel_0144"/>
<organism evidence="10 11">
    <name type="scientific">Bacillus selenitireducens (strain ATCC 700615 / DSM 15326 / MLS10)</name>
    <dbReference type="NCBI Taxonomy" id="439292"/>
    <lineage>
        <taxon>Bacteria</taxon>
        <taxon>Bacillati</taxon>
        <taxon>Bacillota</taxon>
        <taxon>Bacilli</taxon>
        <taxon>Bacillales</taxon>
        <taxon>Bacillaceae</taxon>
        <taxon>Salisediminibacterium</taxon>
    </lineage>
</organism>
<evidence type="ECO:0000256" key="1">
    <source>
        <dbReference type="ARBA" id="ARBA00004202"/>
    </source>
</evidence>
<dbReference type="PANTHER" id="PTHR43553">
    <property type="entry name" value="HEAVY METAL TRANSPORTER"/>
    <property type="match status" value="1"/>
</dbReference>
<accession>D6XVS0</accession>
<comment type="similarity">
    <text evidence="2">Belongs to the ABC transporter superfamily.</text>
</comment>
<dbReference type="InterPro" id="IPR050095">
    <property type="entry name" value="ECF_ABC_transporter_ATP-bd"/>
</dbReference>
<dbReference type="eggNOG" id="COG1122">
    <property type="taxonomic scope" value="Bacteria"/>
</dbReference>
<dbReference type="PROSITE" id="PS50893">
    <property type="entry name" value="ABC_TRANSPORTER_2"/>
    <property type="match status" value="1"/>
</dbReference>
<dbReference type="SUPFAM" id="SSF52540">
    <property type="entry name" value="P-loop containing nucleoside triphosphate hydrolases"/>
    <property type="match status" value="1"/>
</dbReference>
<dbReference type="GO" id="GO:0042626">
    <property type="term" value="F:ATPase-coupled transmembrane transporter activity"/>
    <property type="evidence" value="ECO:0007669"/>
    <property type="project" value="TreeGrafter"/>
</dbReference>
<keyword evidence="11" id="KW-1185">Reference proteome</keyword>
<dbReference type="OrthoDB" id="9784332at2"/>
<keyword evidence="5" id="KW-0547">Nucleotide-binding</keyword>
<protein>
    <submittedName>
        <fullName evidence="10">ABC transporter related protein</fullName>
    </submittedName>
</protein>
<dbReference type="InterPro" id="IPR015856">
    <property type="entry name" value="ABC_transpr_CbiO/EcfA_su"/>
</dbReference>
<dbReference type="Gene3D" id="3.40.50.300">
    <property type="entry name" value="P-loop containing nucleotide triphosphate hydrolases"/>
    <property type="match status" value="1"/>
</dbReference>
<dbReference type="CDD" id="cd03225">
    <property type="entry name" value="ABC_cobalt_CbiO_domain1"/>
    <property type="match status" value="1"/>
</dbReference>
<dbReference type="PROSITE" id="PS00211">
    <property type="entry name" value="ABC_TRANSPORTER_1"/>
    <property type="match status" value="1"/>
</dbReference>
<evidence type="ECO:0000256" key="4">
    <source>
        <dbReference type="ARBA" id="ARBA00022475"/>
    </source>
</evidence>
<dbReference type="NCBIfam" id="TIGR04520">
    <property type="entry name" value="ECF_ATPase_1"/>
    <property type="match status" value="1"/>
</dbReference>
<evidence type="ECO:0000313" key="11">
    <source>
        <dbReference type="Proteomes" id="UP000000271"/>
    </source>
</evidence>
<dbReference type="NCBIfam" id="NF010167">
    <property type="entry name" value="PRK13648.1"/>
    <property type="match status" value="1"/>
</dbReference>
<dbReference type="GO" id="GO:0043190">
    <property type="term" value="C:ATP-binding cassette (ABC) transporter complex"/>
    <property type="evidence" value="ECO:0007669"/>
    <property type="project" value="TreeGrafter"/>
</dbReference>
<evidence type="ECO:0000256" key="8">
    <source>
        <dbReference type="ARBA" id="ARBA00023136"/>
    </source>
</evidence>
<keyword evidence="4" id="KW-1003">Cell membrane</keyword>
<keyword evidence="6" id="KW-0067">ATP-binding</keyword>
<reference evidence="10" key="1">
    <citation type="submission" date="2009-10" db="EMBL/GenBank/DDBJ databases">
        <title>Complete sequence of Bacillus selenitireducens MLS10.</title>
        <authorList>
            <consortium name="US DOE Joint Genome Institute"/>
            <person name="Lucas S."/>
            <person name="Copeland A."/>
            <person name="Lapidus A."/>
            <person name="Glavina del Rio T."/>
            <person name="Dalin E."/>
            <person name="Tice H."/>
            <person name="Bruce D."/>
            <person name="Goodwin L."/>
            <person name="Pitluck S."/>
            <person name="Sims D."/>
            <person name="Brettin T."/>
            <person name="Detter J.C."/>
            <person name="Han C."/>
            <person name="Larimer F."/>
            <person name="Land M."/>
            <person name="Hauser L."/>
            <person name="Kyrpides N."/>
            <person name="Ovchinnikova G."/>
            <person name="Stolz J."/>
        </authorList>
    </citation>
    <scope>NUCLEOTIDE SEQUENCE [LARGE SCALE GENOMIC DNA]</scope>
    <source>
        <strain evidence="10">MLS10</strain>
    </source>
</reference>
<evidence type="ECO:0000256" key="5">
    <source>
        <dbReference type="ARBA" id="ARBA00022741"/>
    </source>
</evidence>
<dbReference type="GO" id="GO:0005524">
    <property type="term" value="F:ATP binding"/>
    <property type="evidence" value="ECO:0007669"/>
    <property type="project" value="UniProtKB-KW"/>
</dbReference>
<proteinExistence type="inferred from homology"/>
<dbReference type="HOGENOM" id="CLU_000604_1_22_9"/>
<evidence type="ECO:0000256" key="3">
    <source>
        <dbReference type="ARBA" id="ARBA00022448"/>
    </source>
</evidence>
<dbReference type="FunFam" id="3.40.50.300:FF:000224">
    <property type="entry name" value="Energy-coupling factor transporter ATP-binding protein EcfA"/>
    <property type="match status" value="1"/>
</dbReference>
<evidence type="ECO:0000256" key="6">
    <source>
        <dbReference type="ARBA" id="ARBA00022840"/>
    </source>
</evidence>
<dbReference type="GO" id="GO:0016887">
    <property type="term" value="F:ATP hydrolysis activity"/>
    <property type="evidence" value="ECO:0007669"/>
    <property type="project" value="InterPro"/>
</dbReference>
<dbReference type="AlphaFoldDB" id="D6XVS0"/>
<sequence>MDRKITVDHVYFKYADDSPDVLRDVSLTIKDGEWVTILGPNGSGKSTLARLFNALILPDRGAVTSLGIDTADEKHWPALRRQVGMVFQNPDNQLVAPTVADDVAFGLENAGIPLEEMKTRVKESIATFGLSGLENAEPHRLSGGQKQRVAIAGVMALAPDVIIFDEATSMLDPEGKREVWAAMDKLRKDQAITLISITHDVSEAVKADRVIVMHEGGILKEGTPASVLGDQEVMHTAKLKPPFPQTVAAELLKAGIDVPESILTEEELIKALWTSM</sequence>
<dbReference type="RefSeq" id="WP_013171122.1">
    <property type="nucleotide sequence ID" value="NC_014219.1"/>
</dbReference>
<keyword evidence="8" id="KW-0472">Membrane</keyword>
<keyword evidence="3" id="KW-0813">Transport</keyword>
<dbReference type="Proteomes" id="UP000000271">
    <property type="component" value="Chromosome"/>
</dbReference>
<dbReference type="SMART" id="SM00382">
    <property type="entry name" value="AAA"/>
    <property type="match status" value="1"/>
</dbReference>
<evidence type="ECO:0000256" key="2">
    <source>
        <dbReference type="ARBA" id="ARBA00005417"/>
    </source>
</evidence>
<dbReference type="Pfam" id="PF00005">
    <property type="entry name" value="ABC_tran"/>
    <property type="match status" value="1"/>
</dbReference>
<dbReference type="InterPro" id="IPR003593">
    <property type="entry name" value="AAA+_ATPase"/>
</dbReference>
<dbReference type="PANTHER" id="PTHR43553:SF24">
    <property type="entry name" value="ENERGY-COUPLING FACTOR TRANSPORTER ATP-BINDING PROTEIN ECFA1"/>
    <property type="match status" value="1"/>
</dbReference>
<feature type="domain" description="ABC transporter" evidence="9">
    <location>
        <begin position="5"/>
        <end position="240"/>
    </location>
</feature>
<keyword evidence="7" id="KW-1278">Translocase</keyword>
<gene>
    <name evidence="10" type="ordered locus">Bsel_0144</name>
</gene>
<dbReference type="GO" id="GO:0015087">
    <property type="term" value="F:cobalt ion transmembrane transporter activity"/>
    <property type="evidence" value="ECO:0007669"/>
    <property type="project" value="UniProtKB-ARBA"/>
</dbReference>
<evidence type="ECO:0000256" key="7">
    <source>
        <dbReference type="ARBA" id="ARBA00022967"/>
    </source>
</evidence>
<dbReference type="InterPro" id="IPR030947">
    <property type="entry name" value="EcfA_1"/>
</dbReference>
<dbReference type="KEGG" id="bse:Bsel_0144"/>
<evidence type="ECO:0000259" key="9">
    <source>
        <dbReference type="PROSITE" id="PS50893"/>
    </source>
</evidence>
<comment type="subcellular location">
    <subcellularLocation>
        <location evidence="1">Cell membrane</location>
        <topology evidence="1">Peripheral membrane protein</topology>
    </subcellularLocation>
</comment>
<evidence type="ECO:0000313" key="10">
    <source>
        <dbReference type="EMBL" id="ADH97693.1"/>
    </source>
</evidence>
<dbReference type="InterPro" id="IPR017871">
    <property type="entry name" value="ABC_transporter-like_CS"/>
</dbReference>